<proteinExistence type="predicted"/>
<dbReference type="RefSeq" id="WP_125083577.1">
    <property type="nucleotide sequence ID" value="NZ_CP034248.1"/>
</dbReference>
<sequence>MKILNKQELTRSDVFEFMQGQLANIHWKNDSIYLTEETLAETKLVDFLYLTFKDFNYYGPTEVTEEDWNQLKRNINTSNSEITKQIVNEIDEWTKECFKIHTCFTICGI</sequence>
<evidence type="ECO:0000313" key="1">
    <source>
        <dbReference type="EMBL" id="AZK47552.1"/>
    </source>
</evidence>
<keyword evidence="2" id="KW-1185">Reference proteome</keyword>
<evidence type="ECO:0000313" key="2">
    <source>
        <dbReference type="Proteomes" id="UP000273145"/>
    </source>
</evidence>
<gene>
    <name evidence="1" type="ORF">EIM92_16510</name>
</gene>
<dbReference type="KEGG" id="plen:EIM92_16510"/>
<name>A0A3Q8SCM7_9BACL</name>
<dbReference type="AlphaFoldDB" id="A0A3Q8SCM7"/>
<organism evidence="1 2">
    <name type="scientific">Paenibacillus lentus</name>
    <dbReference type="NCBI Taxonomy" id="1338368"/>
    <lineage>
        <taxon>Bacteria</taxon>
        <taxon>Bacillati</taxon>
        <taxon>Bacillota</taxon>
        <taxon>Bacilli</taxon>
        <taxon>Bacillales</taxon>
        <taxon>Paenibacillaceae</taxon>
        <taxon>Paenibacillus</taxon>
    </lineage>
</organism>
<dbReference type="EMBL" id="CP034248">
    <property type="protein sequence ID" value="AZK47552.1"/>
    <property type="molecule type" value="Genomic_DNA"/>
</dbReference>
<reference evidence="1 2" key="1">
    <citation type="submission" date="2018-11" db="EMBL/GenBank/DDBJ databases">
        <title>Genome sequencing of Paenibacillus lentus DSM25539(T).</title>
        <authorList>
            <person name="Kook J.-K."/>
            <person name="Park S.-N."/>
            <person name="Lim Y.K."/>
        </authorList>
    </citation>
    <scope>NUCLEOTIDE SEQUENCE [LARGE SCALE GENOMIC DNA]</scope>
    <source>
        <strain evidence="1 2">DSM 25539</strain>
    </source>
</reference>
<dbReference type="Proteomes" id="UP000273145">
    <property type="component" value="Chromosome"/>
</dbReference>
<accession>A0A3Q8SCM7</accession>
<protein>
    <submittedName>
        <fullName evidence="1">Uncharacterized protein</fullName>
    </submittedName>
</protein>
<dbReference type="OrthoDB" id="2618743at2"/>